<keyword evidence="2" id="KW-1185">Reference proteome</keyword>
<gene>
    <name evidence="1" type="ORF">BDW47DRAFT_98009</name>
</gene>
<protein>
    <submittedName>
        <fullName evidence="1">Uncharacterized protein</fullName>
    </submittedName>
</protein>
<accession>A0A2I2FNI5</accession>
<dbReference type="Proteomes" id="UP000234585">
    <property type="component" value="Unassembled WGS sequence"/>
</dbReference>
<name>A0A2I2FNI5_ASPCN</name>
<dbReference type="OrthoDB" id="2999773at2759"/>
<evidence type="ECO:0000313" key="1">
    <source>
        <dbReference type="EMBL" id="PLB42185.1"/>
    </source>
</evidence>
<dbReference type="EMBL" id="KZ559118">
    <property type="protein sequence ID" value="PLB42185.1"/>
    <property type="molecule type" value="Genomic_DNA"/>
</dbReference>
<dbReference type="AlphaFoldDB" id="A0A2I2FNI5"/>
<organism evidence="1 2">
    <name type="scientific">Aspergillus candidus</name>
    <dbReference type="NCBI Taxonomy" id="41067"/>
    <lineage>
        <taxon>Eukaryota</taxon>
        <taxon>Fungi</taxon>
        <taxon>Dikarya</taxon>
        <taxon>Ascomycota</taxon>
        <taxon>Pezizomycotina</taxon>
        <taxon>Eurotiomycetes</taxon>
        <taxon>Eurotiomycetidae</taxon>
        <taxon>Eurotiales</taxon>
        <taxon>Aspergillaceae</taxon>
        <taxon>Aspergillus</taxon>
        <taxon>Aspergillus subgen. Circumdati</taxon>
    </lineage>
</organism>
<dbReference type="Pfam" id="PF20174">
    <property type="entry name" value="DUF6540"/>
    <property type="match status" value="1"/>
</dbReference>
<dbReference type="GeneID" id="36527705"/>
<dbReference type="RefSeq" id="XP_024676197.1">
    <property type="nucleotide sequence ID" value="XM_024820545.1"/>
</dbReference>
<evidence type="ECO:0000313" key="2">
    <source>
        <dbReference type="Proteomes" id="UP000234585"/>
    </source>
</evidence>
<reference evidence="1 2" key="1">
    <citation type="submission" date="2017-12" db="EMBL/GenBank/DDBJ databases">
        <authorList>
            <consortium name="DOE Joint Genome Institute"/>
            <person name="Haridas S."/>
            <person name="Kjaerbolling I."/>
            <person name="Vesth T.C."/>
            <person name="Frisvad J.C."/>
            <person name="Nybo J.L."/>
            <person name="Theobald S."/>
            <person name="Kuo A."/>
            <person name="Bowyer P."/>
            <person name="Matsuda Y."/>
            <person name="Mondo S."/>
            <person name="Lyhne E.K."/>
            <person name="Kogle M.E."/>
            <person name="Clum A."/>
            <person name="Lipzen A."/>
            <person name="Salamov A."/>
            <person name="Ngan C.Y."/>
            <person name="Daum C."/>
            <person name="Chiniquy J."/>
            <person name="Barry K."/>
            <person name="LaButti K."/>
            <person name="Simmons B.A."/>
            <person name="Magnuson J.K."/>
            <person name="Mortensen U.H."/>
            <person name="Larsen T.O."/>
            <person name="Grigoriev I.V."/>
            <person name="Baker S.E."/>
            <person name="Andersen M.R."/>
            <person name="Nordberg H.P."/>
            <person name="Cantor M.N."/>
            <person name="Hua S.X."/>
        </authorList>
    </citation>
    <scope>NUCLEOTIDE SEQUENCE [LARGE SCALE GENOMIC DNA]</scope>
    <source>
        <strain evidence="1 2">CBS 102.13</strain>
    </source>
</reference>
<dbReference type="STRING" id="41067.A0A2I2FNI5"/>
<sequence length="152" mass="16806">MSRTIYLAIFSNGPKPAHQAIFIPTGDADTGKRGKVIHVTGNPATGFFLEFKRNYDFEFEDRKYQVITLAQVNARYIRDTVGNGQQSTDTIARDRLESVATIVSPPGPSANPFDSLALNCQNWMRDYVEKLIAEGLVLSSADLVVESAPRLL</sequence>
<dbReference type="InterPro" id="IPR046670">
    <property type="entry name" value="DUF6540"/>
</dbReference>
<proteinExistence type="predicted"/>